<evidence type="ECO:0000256" key="7">
    <source>
        <dbReference type="ARBA" id="ARBA00022490"/>
    </source>
</evidence>
<dbReference type="GO" id="GO:0051604">
    <property type="term" value="P:protein maturation"/>
    <property type="evidence" value="ECO:0007669"/>
    <property type="project" value="UniProtKB-ARBA"/>
</dbReference>
<dbReference type="Gene3D" id="3.30.1520.10">
    <property type="entry name" value="Phox-like domain"/>
    <property type="match status" value="1"/>
</dbReference>
<keyword evidence="11" id="KW-0333">Golgi apparatus</keyword>
<keyword evidence="10" id="KW-0653">Protein transport</keyword>
<evidence type="ECO:0000259" key="15">
    <source>
        <dbReference type="PROSITE" id="PS50195"/>
    </source>
</evidence>
<evidence type="ECO:0000256" key="2">
    <source>
        <dbReference type="ARBA" id="ARBA00004179"/>
    </source>
</evidence>
<evidence type="ECO:0000256" key="4">
    <source>
        <dbReference type="ARBA" id="ARBA00004546"/>
    </source>
</evidence>
<dbReference type="InterPro" id="IPR015404">
    <property type="entry name" value="Vps5_C"/>
</dbReference>
<evidence type="ECO:0000256" key="3">
    <source>
        <dbReference type="ARBA" id="ARBA00004496"/>
    </source>
</evidence>
<evidence type="ECO:0000256" key="14">
    <source>
        <dbReference type="SAM" id="MobiDB-lite"/>
    </source>
</evidence>
<dbReference type="Pfam" id="PF00787">
    <property type="entry name" value="PX"/>
    <property type="match status" value="1"/>
</dbReference>
<dbReference type="FunFam" id="3.30.1520.10:FF:000059">
    <property type="entry name" value="Sorting nexin 2B"/>
    <property type="match status" value="1"/>
</dbReference>
<evidence type="ECO:0000256" key="5">
    <source>
        <dbReference type="ARBA" id="ARBA00010883"/>
    </source>
</evidence>
<evidence type="ECO:0000313" key="17">
    <source>
        <dbReference type="Proteomes" id="UP000467840"/>
    </source>
</evidence>
<comment type="similarity">
    <text evidence="5">Belongs to the sorting nexin family.</text>
</comment>
<dbReference type="InterPro" id="IPR027267">
    <property type="entry name" value="AH/BAR_dom_sf"/>
</dbReference>
<comment type="subcellular location">
    <subcellularLocation>
        <location evidence="3">Cytoplasm</location>
    </subcellularLocation>
    <subcellularLocation>
        <location evidence="1">Endosome membrane</location>
        <topology evidence="1">Peripheral membrane protein</topology>
        <orientation evidence="1">Cytoplasmic side</orientation>
    </subcellularLocation>
    <subcellularLocation>
        <location evidence="4">Golgi apparatus</location>
        <location evidence="4">trans-Golgi network membrane</location>
        <topology evidence="4">Peripheral membrane protein</topology>
        <orientation evidence="4">Cytoplasmic side</orientation>
    </subcellularLocation>
    <subcellularLocation>
        <location evidence="2">Prevacuolar compartment membrane</location>
        <topology evidence="2">Peripheral membrane protein</topology>
        <orientation evidence="2">Cytoplasmic side</orientation>
    </subcellularLocation>
</comment>
<feature type="compositionally biased region" description="Basic and acidic residues" evidence="14">
    <location>
        <begin position="10"/>
        <end position="21"/>
    </location>
</feature>
<dbReference type="Proteomes" id="UP000467840">
    <property type="component" value="Chromosome 2"/>
</dbReference>
<keyword evidence="9" id="KW-0967">Endosome</keyword>
<evidence type="ECO:0000256" key="8">
    <source>
        <dbReference type="ARBA" id="ARBA00022553"/>
    </source>
</evidence>
<keyword evidence="6" id="KW-0813">Transport</keyword>
<reference evidence="16 17" key="1">
    <citation type="journal article" date="2020" name="Mol. Plant">
        <title>The Chromosome-Based Rubber Tree Genome Provides New Insights into Spurge Genome Evolution and Rubber Biosynthesis.</title>
        <authorList>
            <person name="Liu J."/>
            <person name="Shi C."/>
            <person name="Shi C.C."/>
            <person name="Li W."/>
            <person name="Zhang Q.J."/>
            <person name="Zhang Y."/>
            <person name="Li K."/>
            <person name="Lu H.F."/>
            <person name="Shi C."/>
            <person name="Zhu S.T."/>
            <person name="Xiao Z.Y."/>
            <person name="Nan H."/>
            <person name="Yue Y."/>
            <person name="Zhu X.G."/>
            <person name="Wu Y."/>
            <person name="Hong X.N."/>
            <person name="Fan G.Y."/>
            <person name="Tong Y."/>
            <person name="Zhang D."/>
            <person name="Mao C.L."/>
            <person name="Liu Y.L."/>
            <person name="Hao S.J."/>
            <person name="Liu W.Q."/>
            <person name="Lv M.Q."/>
            <person name="Zhang H.B."/>
            <person name="Liu Y."/>
            <person name="Hu-Tang G.R."/>
            <person name="Wang J.P."/>
            <person name="Wang J.H."/>
            <person name="Sun Y.H."/>
            <person name="Ni S.B."/>
            <person name="Chen W.B."/>
            <person name="Zhang X.C."/>
            <person name="Jiao Y.N."/>
            <person name="Eichler E.E."/>
            <person name="Li G.H."/>
            <person name="Liu X."/>
            <person name="Gao L.Z."/>
        </authorList>
    </citation>
    <scope>NUCLEOTIDE SEQUENCE [LARGE SCALE GENOMIC DNA]</scope>
    <source>
        <strain evidence="17">cv. GT1</strain>
        <tissue evidence="16">Leaf</tissue>
    </source>
</reference>
<evidence type="ECO:0000256" key="10">
    <source>
        <dbReference type="ARBA" id="ARBA00022927"/>
    </source>
</evidence>
<dbReference type="Pfam" id="PF09325">
    <property type="entry name" value="Vps5"/>
    <property type="match status" value="1"/>
</dbReference>
<dbReference type="PANTHER" id="PTHR46757:SF11">
    <property type="entry name" value="SORTING NEXIN 2A"/>
    <property type="match status" value="1"/>
</dbReference>
<protein>
    <recommendedName>
        <fullName evidence="15">PX domain-containing protein</fullName>
    </recommendedName>
</protein>
<evidence type="ECO:0000313" key="16">
    <source>
        <dbReference type="EMBL" id="KAF2290266.1"/>
    </source>
</evidence>
<sequence>MMGSENLDSEEAHMYASREEMENLVLDEPSNNNNGTKSFSDYRSAMSSLADTHHPLSSPMAEPADSDPLLTPPPFRDFRNPNVATDNSSYIEPPSYSDVIFSPFDENAVNEINGVDSPGRSSDSSGFLSKSTSSSSDYVKITVSNPQKEQETSNSLVPGGNTYVTYLITTRTNIPGHNGSEFSVRRRFKDVVTLSDRLAESYRGFFIPPRPDKNVVESQVMQKQEFVEQRRVALEKYLRRLAGHPVIRKSDELKVFLQVQGKLPLPTSTDVASRMLDGAVKLPKQLFGESVAVAPHEVVQPAKGGRDLLRIFKELKQSMANDWGGSKPPVVEEDKEFLKKKERMHDLEQQLSNASQQAESLVKAQQDMGETMGELGLAFIKLTKFENEEAIFNSQRARAADMKNVATAAVKASRFYRELNAQTVKHLDTLHEYLGLMLSVHGAFSDRSSALLTVQTLISELSSLHLRAEKLEAASSKIFGGDRSRIRKIEELKETIRVTEDAKHVATGEYERIKENNRNELERLGRERRADFLNMLKGFVLNQVECVWIDIRPSLVVVSAYRVGISWVTIKARTAVVIESQEAVRFAEVEEQLIPFQLESHYTRKEAEMLEADFKNLQIGVRHDVEGVEKEHMLTKQDEVLVAGVRGMRWDAVELPFQFRENLDGHCNALWRYAARYYIYEGDMPFYEEDR</sequence>
<dbReference type="SMART" id="SM00312">
    <property type="entry name" value="PX"/>
    <property type="match status" value="1"/>
</dbReference>
<keyword evidence="13" id="KW-0175">Coiled coil</keyword>
<dbReference type="GO" id="GO:0030904">
    <property type="term" value="C:retromer complex"/>
    <property type="evidence" value="ECO:0007669"/>
    <property type="project" value="UniProtKB-ARBA"/>
</dbReference>
<evidence type="ECO:0000256" key="12">
    <source>
        <dbReference type="ARBA" id="ARBA00023136"/>
    </source>
</evidence>
<comment type="caution">
    <text evidence="16">The sequence shown here is derived from an EMBL/GenBank/DDBJ whole genome shotgun (WGS) entry which is preliminary data.</text>
</comment>
<dbReference type="EMBL" id="JAAGAX010000015">
    <property type="protein sequence ID" value="KAF2290266.1"/>
    <property type="molecule type" value="Genomic_DNA"/>
</dbReference>
<dbReference type="AlphaFoldDB" id="A0A6A6KQB2"/>
<evidence type="ECO:0000256" key="11">
    <source>
        <dbReference type="ARBA" id="ARBA00023034"/>
    </source>
</evidence>
<dbReference type="FunFam" id="1.20.1270.60:FF:000081">
    <property type="entry name" value="Sorting nexin 2B"/>
    <property type="match status" value="1"/>
</dbReference>
<gene>
    <name evidence="16" type="ORF">GH714_006823</name>
</gene>
<feature type="region of interest" description="Disordered" evidence="14">
    <location>
        <begin position="111"/>
        <end position="133"/>
    </location>
</feature>
<evidence type="ECO:0000256" key="6">
    <source>
        <dbReference type="ARBA" id="ARBA00022448"/>
    </source>
</evidence>
<feature type="domain" description="PX" evidence="15">
    <location>
        <begin position="144"/>
        <end position="263"/>
    </location>
</feature>
<evidence type="ECO:0000256" key="1">
    <source>
        <dbReference type="ARBA" id="ARBA00004125"/>
    </source>
</evidence>
<dbReference type="Gene3D" id="1.20.1270.60">
    <property type="entry name" value="Arfaptin homology (AH) domain/BAR domain"/>
    <property type="match status" value="1"/>
</dbReference>
<dbReference type="CDD" id="cd06865">
    <property type="entry name" value="PX_SNX_like"/>
    <property type="match status" value="1"/>
</dbReference>
<organism evidence="16 17">
    <name type="scientific">Hevea brasiliensis</name>
    <name type="common">Para rubber tree</name>
    <name type="synonym">Siphonia brasiliensis</name>
    <dbReference type="NCBI Taxonomy" id="3981"/>
    <lineage>
        <taxon>Eukaryota</taxon>
        <taxon>Viridiplantae</taxon>
        <taxon>Streptophyta</taxon>
        <taxon>Embryophyta</taxon>
        <taxon>Tracheophyta</taxon>
        <taxon>Spermatophyta</taxon>
        <taxon>Magnoliopsida</taxon>
        <taxon>eudicotyledons</taxon>
        <taxon>Gunneridae</taxon>
        <taxon>Pentapetalae</taxon>
        <taxon>rosids</taxon>
        <taxon>fabids</taxon>
        <taxon>Malpighiales</taxon>
        <taxon>Euphorbiaceae</taxon>
        <taxon>Crotonoideae</taxon>
        <taxon>Micrandreae</taxon>
        <taxon>Hevea</taxon>
    </lineage>
</organism>
<dbReference type="PROSITE" id="PS50195">
    <property type="entry name" value="PX"/>
    <property type="match status" value="1"/>
</dbReference>
<dbReference type="InterPro" id="IPR001683">
    <property type="entry name" value="PX_dom"/>
</dbReference>
<proteinExistence type="inferred from homology"/>
<keyword evidence="12" id="KW-0472">Membrane</keyword>
<keyword evidence="7" id="KW-0963">Cytoplasm</keyword>
<dbReference type="PANTHER" id="PTHR46757">
    <property type="entry name" value="SORTING NEXIN-RELATED"/>
    <property type="match status" value="1"/>
</dbReference>
<evidence type="ECO:0000256" key="9">
    <source>
        <dbReference type="ARBA" id="ARBA00022753"/>
    </source>
</evidence>
<accession>A0A6A6KQB2</accession>
<feature type="compositionally biased region" description="Polar residues" evidence="14">
    <location>
        <begin position="29"/>
        <end position="50"/>
    </location>
</feature>
<dbReference type="InterPro" id="IPR036871">
    <property type="entry name" value="PX_dom_sf"/>
</dbReference>
<feature type="coiled-coil region" evidence="13">
    <location>
        <begin position="337"/>
        <end position="364"/>
    </location>
</feature>
<dbReference type="GO" id="GO:0035091">
    <property type="term" value="F:phosphatidylinositol binding"/>
    <property type="evidence" value="ECO:0007669"/>
    <property type="project" value="InterPro"/>
</dbReference>
<dbReference type="CDD" id="cd07596">
    <property type="entry name" value="BAR_SNX"/>
    <property type="match status" value="1"/>
</dbReference>
<dbReference type="GO" id="GO:0005794">
    <property type="term" value="C:Golgi apparatus"/>
    <property type="evidence" value="ECO:0007669"/>
    <property type="project" value="UniProtKB-SubCell"/>
</dbReference>
<keyword evidence="17" id="KW-1185">Reference proteome</keyword>
<dbReference type="InterPro" id="IPR044279">
    <property type="entry name" value="SNX2A/B"/>
</dbReference>
<dbReference type="SUPFAM" id="SSF64268">
    <property type="entry name" value="PX domain"/>
    <property type="match status" value="1"/>
</dbReference>
<feature type="region of interest" description="Disordered" evidence="14">
    <location>
        <begin position="1"/>
        <end position="90"/>
    </location>
</feature>
<evidence type="ECO:0000256" key="13">
    <source>
        <dbReference type="SAM" id="Coils"/>
    </source>
</evidence>
<name>A0A6A6KQB2_HEVBR</name>
<dbReference type="GO" id="GO:0090351">
    <property type="term" value="P:seedling development"/>
    <property type="evidence" value="ECO:0007669"/>
    <property type="project" value="UniProtKB-ARBA"/>
</dbReference>
<dbReference type="GO" id="GO:0032585">
    <property type="term" value="C:multivesicular body membrane"/>
    <property type="evidence" value="ECO:0007669"/>
    <property type="project" value="UniProtKB-ARBA"/>
</dbReference>
<feature type="compositionally biased region" description="Low complexity" evidence="14">
    <location>
        <begin position="114"/>
        <end position="133"/>
    </location>
</feature>
<dbReference type="GO" id="GO:0005829">
    <property type="term" value="C:cytosol"/>
    <property type="evidence" value="ECO:0007669"/>
    <property type="project" value="UniProtKB-ARBA"/>
</dbReference>
<dbReference type="GO" id="GO:0015031">
    <property type="term" value="P:protein transport"/>
    <property type="evidence" value="ECO:0007669"/>
    <property type="project" value="UniProtKB-KW"/>
</dbReference>
<keyword evidence="8" id="KW-0597">Phosphoprotein</keyword>